<proteinExistence type="predicted"/>
<reference evidence="4 5" key="1">
    <citation type="journal article" date="2017" name="Environ. Microbiol.">
        <title>Decay of the glycolytic pathway and adaptation to intranuclear parasitism within Enterocytozoonidae microsporidia.</title>
        <authorList>
            <person name="Wiredu Boakye D."/>
            <person name="Jaroenlak P."/>
            <person name="Prachumwat A."/>
            <person name="Williams T.A."/>
            <person name="Bateman K.S."/>
            <person name="Itsathitphaisarn O."/>
            <person name="Sritunyalucksana K."/>
            <person name="Paszkiewicz K.H."/>
            <person name="Moore K.A."/>
            <person name="Stentiford G.D."/>
            <person name="Williams B.A."/>
        </authorList>
    </citation>
    <scope>NUCLEOTIDE SEQUENCE [LARGE SCALE GENOMIC DNA]</scope>
    <source>
        <strain evidence="4 5">TH1</strain>
    </source>
</reference>
<feature type="region of interest" description="Disordered" evidence="2">
    <location>
        <begin position="20"/>
        <end position="86"/>
    </location>
</feature>
<feature type="coiled-coil region" evidence="1">
    <location>
        <begin position="172"/>
        <end position="293"/>
    </location>
</feature>
<evidence type="ECO:0000256" key="1">
    <source>
        <dbReference type="SAM" id="Coils"/>
    </source>
</evidence>
<evidence type="ECO:0000256" key="2">
    <source>
        <dbReference type="SAM" id="MobiDB-lite"/>
    </source>
</evidence>
<dbReference type="VEuPathDB" id="MicrosporidiaDB:EHP00_1121"/>
<evidence type="ECO:0000313" key="4">
    <source>
        <dbReference type="EMBL" id="OQS54289.1"/>
    </source>
</evidence>
<organism evidence="4 5">
    <name type="scientific">Ecytonucleospora hepatopenaei</name>
    <dbReference type="NCBI Taxonomy" id="646526"/>
    <lineage>
        <taxon>Eukaryota</taxon>
        <taxon>Fungi</taxon>
        <taxon>Fungi incertae sedis</taxon>
        <taxon>Microsporidia</taxon>
        <taxon>Enterocytozoonidae</taxon>
        <taxon>Ecytonucleospora</taxon>
    </lineage>
</organism>
<evidence type="ECO:0000256" key="3">
    <source>
        <dbReference type="SAM" id="SignalP"/>
    </source>
</evidence>
<keyword evidence="5" id="KW-1185">Reference proteome</keyword>
<evidence type="ECO:0000313" key="5">
    <source>
        <dbReference type="Proteomes" id="UP000192758"/>
    </source>
</evidence>
<keyword evidence="1" id="KW-0175">Coiled coil</keyword>
<dbReference type="Proteomes" id="UP000192758">
    <property type="component" value="Unassembled WGS sequence"/>
</dbReference>
<accession>A0A1W0E514</accession>
<sequence length="299" mass="34747">MLTAYLLSLFHLIKYVNAAQADGNSNNNPDENQEKRDKPSGKRKAKTSKKVEEEEEPPLRPPSEEENERGKDDPEDDPEEAEFREKVLKLSETQQIALLGKMAEICESSDPYKTLAPTIRLSLLNEVLERIPAPKRKTQEKTSTLSKKQKVDSDDSDEEPEAKLKRLRMERLFLLNTNINQCKKDLENAQKEKEQLLNQNPELLPLSDKTDYTKEEKMLMATNRVERIMKKKEKEEKKVKDLEDQIKELEELHKKEPENGEIQLDINLLKMQIVNCKKVITELEKKLEKANKNLNDLLD</sequence>
<feature type="signal peptide" evidence="3">
    <location>
        <begin position="1"/>
        <end position="18"/>
    </location>
</feature>
<dbReference type="EMBL" id="MNPJ01000021">
    <property type="protein sequence ID" value="OQS54289.1"/>
    <property type="molecule type" value="Genomic_DNA"/>
</dbReference>
<keyword evidence="3" id="KW-0732">Signal</keyword>
<feature type="region of interest" description="Disordered" evidence="2">
    <location>
        <begin position="134"/>
        <end position="162"/>
    </location>
</feature>
<comment type="caution">
    <text evidence="4">The sequence shown here is derived from an EMBL/GenBank/DDBJ whole genome shotgun (WGS) entry which is preliminary data.</text>
</comment>
<feature type="chain" id="PRO_5010696987" evidence="3">
    <location>
        <begin position="19"/>
        <end position="299"/>
    </location>
</feature>
<gene>
    <name evidence="4" type="ORF">EHP00_1121</name>
</gene>
<dbReference type="AlphaFoldDB" id="A0A1W0E514"/>
<name>A0A1W0E514_9MICR</name>
<protein>
    <submittedName>
        <fullName evidence="4">Uncharacterized protein</fullName>
    </submittedName>
</protein>